<evidence type="ECO:0000313" key="1">
    <source>
        <dbReference type="EMBL" id="KTB43793.1"/>
    </source>
</evidence>
<accession>A0A0W0G5E9</accession>
<organism evidence="1 2">
    <name type="scientific">Moniliophthora roreri</name>
    <name type="common">Frosty pod rot fungus</name>
    <name type="synonym">Monilia roreri</name>
    <dbReference type="NCBI Taxonomy" id="221103"/>
    <lineage>
        <taxon>Eukaryota</taxon>
        <taxon>Fungi</taxon>
        <taxon>Dikarya</taxon>
        <taxon>Basidiomycota</taxon>
        <taxon>Agaricomycotina</taxon>
        <taxon>Agaricomycetes</taxon>
        <taxon>Agaricomycetidae</taxon>
        <taxon>Agaricales</taxon>
        <taxon>Marasmiineae</taxon>
        <taxon>Marasmiaceae</taxon>
        <taxon>Moniliophthora</taxon>
    </lineage>
</organism>
<name>A0A0W0G5E9_MONRR</name>
<evidence type="ECO:0000313" key="2">
    <source>
        <dbReference type="Proteomes" id="UP000054988"/>
    </source>
</evidence>
<dbReference type="AlphaFoldDB" id="A0A0W0G5E9"/>
<dbReference type="EMBL" id="LATX01001075">
    <property type="protein sequence ID" value="KTB43793.1"/>
    <property type="molecule type" value="Genomic_DNA"/>
</dbReference>
<reference evidence="1 2" key="1">
    <citation type="submission" date="2015-12" db="EMBL/GenBank/DDBJ databases">
        <title>Draft genome sequence of Moniliophthora roreri, the causal agent of frosty pod rot of cacao.</title>
        <authorList>
            <person name="Aime M.C."/>
            <person name="Diaz-Valderrama J.R."/>
            <person name="Kijpornyongpan T."/>
            <person name="Phillips-Mora W."/>
        </authorList>
    </citation>
    <scope>NUCLEOTIDE SEQUENCE [LARGE SCALE GENOMIC DNA]</scope>
    <source>
        <strain evidence="1 2">MCA 2952</strain>
    </source>
</reference>
<gene>
    <name evidence="1" type="ORF">WG66_3629</name>
</gene>
<comment type="caution">
    <text evidence="1">The sequence shown here is derived from an EMBL/GenBank/DDBJ whole genome shotgun (WGS) entry which is preliminary data.</text>
</comment>
<sequence>MFLGLRPLPSILYSSVVRVTVTKMKTNVWLQATSPQNLRTSRVTIGSPSSDLQGEYTRRRWADTSLAPGTALREITTTIILKHKRGALTSFLWSLGDEDVPNPYPILDANIPPMSLSNTAPWSLGGGGGGVCTRYLHTSSNLQRPAVYRRFLGASLPATNGFGQRGGGTLSILGYNREVVLPDRAHLLWYCNTEAGSPTPVFRPTKSGVSFEIGERVDIPGLGLQDTPRDTASTSLVPEYTYEVFQLTTAAASTLVINVSPSNTKKRGAGSVTYTFEGLHLEIGYQSDLPKHLTSAPHGGSFLSPCYASLDNADLPKLQVAAPP</sequence>
<protein>
    <submittedName>
        <fullName evidence="1">Uncharacterized protein</fullName>
    </submittedName>
</protein>
<dbReference type="Proteomes" id="UP000054988">
    <property type="component" value="Unassembled WGS sequence"/>
</dbReference>
<proteinExistence type="predicted"/>